<keyword evidence="9" id="KW-1185">Reference proteome</keyword>
<keyword evidence="4" id="KW-0862">Zinc</keyword>
<reference evidence="8" key="1">
    <citation type="journal article" date="2020" name="Fungal Divers.">
        <title>Resolving the Mortierellaceae phylogeny through synthesis of multi-gene phylogenetics and phylogenomics.</title>
        <authorList>
            <person name="Vandepol N."/>
            <person name="Liber J."/>
            <person name="Desiro A."/>
            <person name="Na H."/>
            <person name="Kennedy M."/>
            <person name="Barry K."/>
            <person name="Grigoriev I.V."/>
            <person name="Miller A.N."/>
            <person name="O'Donnell K."/>
            <person name="Stajich J.E."/>
            <person name="Bonito G."/>
        </authorList>
    </citation>
    <scope>NUCLEOTIDE SEQUENCE</scope>
    <source>
        <strain evidence="8">BC1065</strain>
    </source>
</reference>
<keyword evidence="2" id="KW-0479">Metal-binding</keyword>
<dbReference type="InterPro" id="IPR013085">
    <property type="entry name" value="U1-CZ_Znf_C2H2"/>
</dbReference>
<evidence type="ECO:0000256" key="2">
    <source>
        <dbReference type="ARBA" id="ARBA00022723"/>
    </source>
</evidence>
<dbReference type="GO" id="GO:0003723">
    <property type="term" value="F:RNA binding"/>
    <property type="evidence" value="ECO:0007669"/>
    <property type="project" value="TreeGrafter"/>
</dbReference>
<comment type="caution">
    <text evidence="8">The sequence shown here is derived from an EMBL/GenBank/DDBJ whole genome shotgun (WGS) entry which is preliminary data.</text>
</comment>
<evidence type="ECO:0000256" key="6">
    <source>
        <dbReference type="SAM" id="MobiDB-lite"/>
    </source>
</evidence>
<evidence type="ECO:0000259" key="7">
    <source>
        <dbReference type="PROSITE" id="PS50171"/>
    </source>
</evidence>
<dbReference type="InterPro" id="IPR036236">
    <property type="entry name" value="Znf_C2H2_sf"/>
</dbReference>
<sequence length="336" mass="36354">MAIKPWTSGSSSSGARGSGLYGRILSKRRGSSSTEGTDEDEDAIGVDVGYEADYWKSNAKFWCKFCKIYITDNKVTRKTHDSGTKHKENVERFLRDQNQRSRDKIADDAKLKKEMDAIEKAAQLQYQKDVEAGLIAPPPGGFPPATSSSTTAAIGAATSTSSTSTPTSSSSAAAAASADKDKSTSSSTSSPTASTKTDGSKTSSTAPVTKDESPSRVEKRDETIGQPGQWQTIERRVSGSSKRSRENDGDQEGKKDEQRRGPRLSSSVQGADLDDEEVDPEDLRGFKVVEKTWPGEKPAFDEQQEEGGKGEEETAGSMFKKRKGNVSKTRNIRKKT</sequence>
<keyword evidence="3" id="KW-0863">Zinc-finger</keyword>
<dbReference type="Proteomes" id="UP000807716">
    <property type="component" value="Unassembled WGS sequence"/>
</dbReference>
<organism evidence="8 9">
    <name type="scientific">Actinomortierella ambigua</name>
    <dbReference type="NCBI Taxonomy" id="1343610"/>
    <lineage>
        <taxon>Eukaryota</taxon>
        <taxon>Fungi</taxon>
        <taxon>Fungi incertae sedis</taxon>
        <taxon>Mucoromycota</taxon>
        <taxon>Mortierellomycotina</taxon>
        <taxon>Mortierellomycetes</taxon>
        <taxon>Mortierellales</taxon>
        <taxon>Mortierellaceae</taxon>
        <taxon>Actinomortierella</taxon>
    </lineage>
</organism>
<evidence type="ECO:0000256" key="4">
    <source>
        <dbReference type="ARBA" id="ARBA00022833"/>
    </source>
</evidence>
<feature type="compositionally biased region" description="Low complexity" evidence="6">
    <location>
        <begin position="184"/>
        <end position="206"/>
    </location>
</feature>
<evidence type="ECO:0000313" key="9">
    <source>
        <dbReference type="Proteomes" id="UP000807716"/>
    </source>
</evidence>
<feature type="region of interest" description="Disordered" evidence="6">
    <location>
        <begin position="77"/>
        <end position="107"/>
    </location>
</feature>
<proteinExistence type="predicted"/>
<dbReference type="PANTHER" id="PTHR13173:SF10">
    <property type="entry name" value="WW DOMAIN-BINDING PROTEIN 4"/>
    <property type="match status" value="1"/>
</dbReference>
<accession>A0A9P6U2F9</accession>
<dbReference type="InterPro" id="IPR000690">
    <property type="entry name" value="Matrin/U1-C_Znf_C2H2"/>
</dbReference>
<feature type="domain" description="Matrin-type" evidence="7">
    <location>
        <begin position="61"/>
        <end position="92"/>
    </location>
</feature>
<dbReference type="SUPFAM" id="SSF57667">
    <property type="entry name" value="beta-beta-alpha zinc fingers"/>
    <property type="match status" value="1"/>
</dbReference>
<evidence type="ECO:0000313" key="8">
    <source>
        <dbReference type="EMBL" id="KAG0256304.1"/>
    </source>
</evidence>
<gene>
    <name evidence="8" type="ORF">DFQ27_005781</name>
</gene>
<dbReference type="GO" id="GO:0000398">
    <property type="term" value="P:mRNA splicing, via spliceosome"/>
    <property type="evidence" value="ECO:0007669"/>
    <property type="project" value="InterPro"/>
</dbReference>
<feature type="compositionally biased region" description="Basic and acidic residues" evidence="6">
    <location>
        <begin position="233"/>
        <end position="260"/>
    </location>
</feature>
<dbReference type="AlphaFoldDB" id="A0A9P6U2F9"/>
<dbReference type="OrthoDB" id="191651at2759"/>
<evidence type="ECO:0000256" key="3">
    <source>
        <dbReference type="ARBA" id="ARBA00022771"/>
    </source>
</evidence>
<protein>
    <recommendedName>
        <fullName evidence="7">Matrin-type domain-containing protein</fullName>
    </recommendedName>
</protein>
<dbReference type="Gene3D" id="3.30.160.60">
    <property type="entry name" value="Classic Zinc Finger"/>
    <property type="match status" value="1"/>
</dbReference>
<comment type="subcellular location">
    <subcellularLocation>
        <location evidence="1">Nucleus</location>
    </subcellularLocation>
</comment>
<evidence type="ECO:0000256" key="1">
    <source>
        <dbReference type="ARBA" id="ARBA00004123"/>
    </source>
</evidence>
<keyword evidence="5" id="KW-0539">Nucleus</keyword>
<feature type="compositionally biased region" description="Low complexity" evidence="6">
    <location>
        <begin position="143"/>
        <end position="177"/>
    </location>
</feature>
<evidence type="ECO:0000256" key="5">
    <source>
        <dbReference type="ARBA" id="ARBA00023242"/>
    </source>
</evidence>
<dbReference type="InterPro" id="IPR040023">
    <property type="entry name" value="WBP4"/>
</dbReference>
<dbReference type="PANTHER" id="PTHR13173">
    <property type="entry name" value="WW DOMAIN BINDING PROTEIN 4"/>
    <property type="match status" value="1"/>
</dbReference>
<feature type="compositionally biased region" description="Basic and acidic residues" evidence="6">
    <location>
        <begin position="281"/>
        <end position="312"/>
    </location>
</feature>
<name>A0A9P6U2F9_9FUNG</name>
<feature type="compositionally biased region" description="Basic residues" evidence="6">
    <location>
        <begin position="319"/>
        <end position="336"/>
    </location>
</feature>
<dbReference type="SMART" id="SM00451">
    <property type="entry name" value="ZnF_U1"/>
    <property type="match status" value="1"/>
</dbReference>
<feature type="region of interest" description="Disordered" evidence="6">
    <location>
        <begin position="134"/>
        <end position="336"/>
    </location>
</feature>
<dbReference type="Pfam" id="PF06220">
    <property type="entry name" value="zf-U1"/>
    <property type="match status" value="1"/>
</dbReference>
<dbReference type="InterPro" id="IPR003604">
    <property type="entry name" value="Matrin/U1-like-C_Znf_C2H2"/>
</dbReference>
<feature type="compositionally biased region" description="Basic and acidic residues" evidence="6">
    <location>
        <begin position="209"/>
        <end position="223"/>
    </location>
</feature>
<dbReference type="EMBL" id="JAAAJB010000415">
    <property type="protein sequence ID" value="KAG0256304.1"/>
    <property type="molecule type" value="Genomic_DNA"/>
</dbReference>
<dbReference type="GO" id="GO:0008270">
    <property type="term" value="F:zinc ion binding"/>
    <property type="evidence" value="ECO:0007669"/>
    <property type="project" value="UniProtKB-KW"/>
</dbReference>
<dbReference type="GO" id="GO:0071011">
    <property type="term" value="C:precatalytic spliceosome"/>
    <property type="evidence" value="ECO:0007669"/>
    <property type="project" value="TreeGrafter"/>
</dbReference>
<dbReference type="PROSITE" id="PS50171">
    <property type="entry name" value="ZF_MATRIN"/>
    <property type="match status" value="1"/>
</dbReference>